<dbReference type="EMBL" id="JAEQMY010000007">
    <property type="protein sequence ID" value="MBL0403687.1"/>
    <property type="molecule type" value="Genomic_DNA"/>
</dbReference>
<reference evidence="8" key="1">
    <citation type="submission" date="2021-01" db="EMBL/GenBank/DDBJ databases">
        <title>Microvirga sp.</title>
        <authorList>
            <person name="Kim M.K."/>
        </authorList>
    </citation>
    <scope>NUCLEOTIDE SEQUENCE</scope>
    <source>
        <strain evidence="8">5420S-16</strain>
    </source>
</reference>
<keyword evidence="4" id="KW-0998">Cell outer membrane</keyword>
<evidence type="ECO:0000256" key="3">
    <source>
        <dbReference type="ARBA" id="ARBA00023136"/>
    </source>
</evidence>
<dbReference type="NCBIfam" id="TIGR01414">
    <property type="entry name" value="autotrans_barl"/>
    <property type="match status" value="1"/>
</dbReference>
<dbReference type="InterPro" id="IPR011250">
    <property type="entry name" value="OMP/PagP_B-barrel"/>
</dbReference>
<keyword evidence="3" id="KW-0472">Membrane</keyword>
<evidence type="ECO:0000256" key="6">
    <source>
        <dbReference type="SAM" id="SignalP"/>
    </source>
</evidence>
<organism evidence="8 9">
    <name type="scientific">Microvirga aerilata</name>
    <dbReference type="NCBI Taxonomy" id="670292"/>
    <lineage>
        <taxon>Bacteria</taxon>
        <taxon>Pseudomonadati</taxon>
        <taxon>Pseudomonadota</taxon>
        <taxon>Alphaproteobacteria</taxon>
        <taxon>Hyphomicrobiales</taxon>
        <taxon>Methylobacteriaceae</taxon>
        <taxon>Microvirga</taxon>
    </lineage>
</organism>
<keyword evidence="9" id="KW-1185">Reference proteome</keyword>
<dbReference type="PANTHER" id="PTHR34001">
    <property type="entry name" value="BLL7405 PROTEIN"/>
    <property type="match status" value="1"/>
</dbReference>
<dbReference type="PANTHER" id="PTHR34001:SF3">
    <property type="entry name" value="BLL7405 PROTEIN"/>
    <property type="match status" value="1"/>
</dbReference>
<accession>A0A936Z7L6</accession>
<feature type="signal peptide" evidence="6">
    <location>
        <begin position="1"/>
        <end position="20"/>
    </location>
</feature>
<dbReference type="AlphaFoldDB" id="A0A936Z7L6"/>
<dbReference type="SUPFAM" id="SSF56925">
    <property type="entry name" value="OMPA-like"/>
    <property type="match status" value="1"/>
</dbReference>
<comment type="subcellular location">
    <subcellularLocation>
        <location evidence="1">Cell outer membrane</location>
    </subcellularLocation>
</comment>
<evidence type="ECO:0000256" key="4">
    <source>
        <dbReference type="ARBA" id="ARBA00023237"/>
    </source>
</evidence>
<evidence type="ECO:0000256" key="2">
    <source>
        <dbReference type="ARBA" id="ARBA00022729"/>
    </source>
</evidence>
<feature type="domain" description="Outer membrane protein beta-barrel" evidence="7">
    <location>
        <begin position="31"/>
        <end position="242"/>
    </location>
</feature>
<evidence type="ECO:0000256" key="1">
    <source>
        <dbReference type="ARBA" id="ARBA00004442"/>
    </source>
</evidence>
<dbReference type="InterPro" id="IPR027385">
    <property type="entry name" value="Beta-barrel_OMP"/>
</dbReference>
<dbReference type="Proteomes" id="UP000605848">
    <property type="component" value="Unassembled WGS sequence"/>
</dbReference>
<evidence type="ECO:0000259" key="7">
    <source>
        <dbReference type="Pfam" id="PF13505"/>
    </source>
</evidence>
<dbReference type="InterPro" id="IPR006315">
    <property type="entry name" value="OM_autotransptr_brl_dom"/>
</dbReference>
<sequence length="245" mass="26492">MKNLLLSSVALLGLTVGAVAADLPSRAVPAPVAAVPVFTWTGFYAGLQVGYGWSSIWAAYTGLGGITAGELEGEGFVGGAHVGYNHQFGSFVVGIEADFEGVGYGDDFVGLRFSDGSTLRTESDVALQGSLRTRVGVAFDRALIYATGGLAFANFETDYTFTDGITDLVTRRSFENSEWGWTLGAGVEYAFTNNLTARVEYRYTRFEGYRNDNSDDRAFFDGATYDFDPDFHTVRVGVSYKFGSY</sequence>
<comment type="similarity">
    <text evidence="5">Belongs to the Omp25/RopB family.</text>
</comment>
<gene>
    <name evidence="8" type="ORF">JKG68_06890</name>
</gene>
<keyword evidence="2 6" id="KW-0732">Signal</keyword>
<evidence type="ECO:0000313" key="8">
    <source>
        <dbReference type="EMBL" id="MBL0403687.1"/>
    </source>
</evidence>
<proteinExistence type="inferred from homology"/>
<dbReference type="RefSeq" id="WP_202057321.1">
    <property type="nucleotide sequence ID" value="NZ_JAEQMY010000007.1"/>
</dbReference>
<name>A0A936Z7L6_9HYPH</name>
<dbReference type="InterPro" id="IPR051692">
    <property type="entry name" value="OMP-like"/>
</dbReference>
<comment type="caution">
    <text evidence="8">The sequence shown here is derived from an EMBL/GenBank/DDBJ whole genome shotgun (WGS) entry which is preliminary data.</text>
</comment>
<dbReference type="Pfam" id="PF13505">
    <property type="entry name" value="OMP_b-brl"/>
    <property type="match status" value="1"/>
</dbReference>
<feature type="chain" id="PRO_5037552721" evidence="6">
    <location>
        <begin position="21"/>
        <end position="245"/>
    </location>
</feature>
<dbReference type="GO" id="GO:0009279">
    <property type="term" value="C:cell outer membrane"/>
    <property type="evidence" value="ECO:0007669"/>
    <property type="project" value="UniProtKB-SubCell"/>
</dbReference>
<dbReference type="Gene3D" id="2.40.160.20">
    <property type="match status" value="1"/>
</dbReference>
<protein>
    <submittedName>
        <fullName evidence="8">Porin family protein</fullName>
    </submittedName>
</protein>
<evidence type="ECO:0000313" key="9">
    <source>
        <dbReference type="Proteomes" id="UP000605848"/>
    </source>
</evidence>
<evidence type="ECO:0000256" key="5">
    <source>
        <dbReference type="ARBA" id="ARBA00038306"/>
    </source>
</evidence>